<evidence type="ECO:0000313" key="3">
    <source>
        <dbReference type="Proteomes" id="UP000694892"/>
    </source>
</evidence>
<name>A0A974CGP3_XENLA</name>
<keyword evidence="1" id="KW-0812">Transmembrane</keyword>
<protein>
    <submittedName>
        <fullName evidence="2">Uncharacterized protein</fullName>
    </submittedName>
</protein>
<sequence length="70" mass="8247">MIHKKPRIFCLCFLGFWLPFCLFICGYIPPCVPVYPCYSMYRLKSKWMLGTEGLMCMLYSWCVVDLGVFS</sequence>
<gene>
    <name evidence="2" type="ORF">XELAEV_18035967mg</name>
</gene>
<accession>A0A974CGP3</accession>
<reference evidence="3" key="1">
    <citation type="journal article" date="2016" name="Nature">
        <title>Genome evolution in the allotetraploid frog Xenopus laevis.</title>
        <authorList>
            <person name="Session A.M."/>
            <person name="Uno Y."/>
            <person name="Kwon T."/>
            <person name="Chapman J.A."/>
            <person name="Toyoda A."/>
            <person name="Takahashi S."/>
            <person name="Fukui A."/>
            <person name="Hikosaka A."/>
            <person name="Suzuki A."/>
            <person name="Kondo M."/>
            <person name="van Heeringen S.J."/>
            <person name="Quigley I."/>
            <person name="Heinz S."/>
            <person name="Ogino H."/>
            <person name="Ochi H."/>
            <person name="Hellsten U."/>
            <person name="Lyons J.B."/>
            <person name="Simakov O."/>
            <person name="Putnam N."/>
            <person name="Stites J."/>
            <person name="Kuroki Y."/>
            <person name="Tanaka T."/>
            <person name="Michiue T."/>
            <person name="Watanabe M."/>
            <person name="Bogdanovic O."/>
            <person name="Lister R."/>
            <person name="Georgiou G."/>
            <person name="Paranjpe S.S."/>
            <person name="van Kruijsbergen I."/>
            <person name="Shu S."/>
            <person name="Carlson J."/>
            <person name="Kinoshita T."/>
            <person name="Ohta Y."/>
            <person name="Mawaribuchi S."/>
            <person name="Jenkins J."/>
            <person name="Grimwood J."/>
            <person name="Schmutz J."/>
            <person name="Mitros T."/>
            <person name="Mozaffari S.V."/>
            <person name="Suzuki Y."/>
            <person name="Haramoto Y."/>
            <person name="Yamamoto T.S."/>
            <person name="Takagi C."/>
            <person name="Heald R."/>
            <person name="Miller K."/>
            <person name="Haudenschild C."/>
            <person name="Kitzman J."/>
            <person name="Nakayama T."/>
            <person name="Izutsu Y."/>
            <person name="Robert J."/>
            <person name="Fortriede J."/>
            <person name="Burns K."/>
            <person name="Lotay V."/>
            <person name="Karimi K."/>
            <person name="Yasuoka Y."/>
            <person name="Dichmann D.S."/>
            <person name="Flajnik M.F."/>
            <person name="Houston D.W."/>
            <person name="Shendure J."/>
            <person name="DuPasquier L."/>
            <person name="Vize P.D."/>
            <person name="Zorn A.M."/>
            <person name="Ito M."/>
            <person name="Marcotte E.M."/>
            <person name="Wallingford J.B."/>
            <person name="Ito Y."/>
            <person name="Asashima M."/>
            <person name="Ueno N."/>
            <person name="Matsuda Y."/>
            <person name="Veenstra G.J."/>
            <person name="Fujiyama A."/>
            <person name="Harland R.M."/>
            <person name="Taira M."/>
            <person name="Rokhsar D.S."/>
        </authorList>
    </citation>
    <scope>NUCLEOTIDE SEQUENCE [LARGE SCALE GENOMIC DNA]</scope>
    <source>
        <strain evidence="3">J</strain>
    </source>
</reference>
<dbReference type="EMBL" id="CM004478">
    <property type="protein sequence ID" value="OCT72984.1"/>
    <property type="molecule type" value="Genomic_DNA"/>
</dbReference>
<dbReference type="AlphaFoldDB" id="A0A974CGP3"/>
<keyword evidence="1" id="KW-0472">Membrane</keyword>
<organism evidence="2 3">
    <name type="scientific">Xenopus laevis</name>
    <name type="common">African clawed frog</name>
    <dbReference type="NCBI Taxonomy" id="8355"/>
    <lineage>
        <taxon>Eukaryota</taxon>
        <taxon>Metazoa</taxon>
        <taxon>Chordata</taxon>
        <taxon>Craniata</taxon>
        <taxon>Vertebrata</taxon>
        <taxon>Euteleostomi</taxon>
        <taxon>Amphibia</taxon>
        <taxon>Batrachia</taxon>
        <taxon>Anura</taxon>
        <taxon>Pipoidea</taxon>
        <taxon>Pipidae</taxon>
        <taxon>Xenopodinae</taxon>
        <taxon>Xenopus</taxon>
        <taxon>Xenopus</taxon>
    </lineage>
</organism>
<dbReference type="Proteomes" id="UP000694892">
    <property type="component" value="Chromosome 7L"/>
</dbReference>
<feature type="transmembrane region" description="Helical" evidence="1">
    <location>
        <begin position="47"/>
        <end position="69"/>
    </location>
</feature>
<evidence type="ECO:0000256" key="1">
    <source>
        <dbReference type="SAM" id="Phobius"/>
    </source>
</evidence>
<proteinExistence type="predicted"/>
<evidence type="ECO:0000313" key="2">
    <source>
        <dbReference type="EMBL" id="OCT72984.1"/>
    </source>
</evidence>
<keyword evidence="1" id="KW-1133">Transmembrane helix</keyword>